<dbReference type="GO" id="GO:0033712">
    <property type="term" value="F:1,5-anhydro-D-fructose reductase (1,5-anhydro-D-mannitol-forming) activity"/>
    <property type="evidence" value="ECO:0007669"/>
    <property type="project" value="UniProtKB-EC"/>
</dbReference>
<keyword evidence="2 5" id="KW-0560">Oxidoreductase</keyword>
<feature type="domain" description="GFO/IDH/MocA-like oxidoreductase" evidence="4">
    <location>
        <begin position="151"/>
        <end position="262"/>
    </location>
</feature>
<protein>
    <submittedName>
        <fullName evidence="5">1,5-anhydro-D-fructose reductase</fullName>
        <ecNumber evidence="5">1.1.1.292</ecNumber>
    </submittedName>
</protein>
<dbReference type="PANTHER" id="PTHR22604">
    <property type="entry name" value="OXIDOREDUCTASES"/>
    <property type="match status" value="1"/>
</dbReference>
<dbReference type="EMBL" id="BCMM01000089">
    <property type="protein sequence ID" value="GAQ68202.1"/>
    <property type="molecule type" value="Genomic_DNA"/>
</dbReference>
<organism evidence="5 6">
    <name type="scientific">Streptomyces scabiei</name>
    <dbReference type="NCBI Taxonomy" id="1930"/>
    <lineage>
        <taxon>Bacteria</taxon>
        <taxon>Bacillati</taxon>
        <taxon>Actinomycetota</taxon>
        <taxon>Actinomycetes</taxon>
        <taxon>Kitasatosporales</taxon>
        <taxon>Streptomycetaceae</taxon>
        <taxon>Streptomyces</taxon>
    </lineage>
</organism>
<dbReference type="GO" id="GO:0000166">
    <property type="term" value="F:nucleotide binding"/>
    <property type="evidence" value="ECO:0007669"/>
    <property type="project" value="InterPro"/>
</dbReference>
<dbReference type="Gene3D" id="3.40.50.720">
    <property type="entry name" value="NAD(P)-binding Rossmann-like Domain"/>
    <property type="match status" value="1"/>
</dbReference>
<dbReference type="SUPFAM" id="SSF51735">
    <property type="entry name" value="NAD(P)-binding Rossmann-fold domains"/>
    <property type="match status" value="1"/>
</dbReference>
<dbReference type="Pfam" id="PF01408">
    <property type="entry name" value="GFO_IDH_MocA"/>
    <property type="match status" value="1"/>
</dbReference>
<dbReference type="Gene3D" id="3.30.360.10">
    <property type="entry name" value="Dihydrodipicolinate Reductase, domain 2"/>
    <property type="match status" value="1"/>
</dbReference>
<dbReference type="AlphaFoldDB" id="A0A100JYV0"/>
<evidence type="ECO:0000313" key="6">
    <source>
        <dbReference type="Proteomes" id="UP000067448"/>
    </source>
</evidence>
<sequence>MPVFPTSLPAPRTPDPMDAPALRWGVMGTGWIAGRFVASVRRHTRQRFTAVASRDASRAEEFADRHGVPRAYGSYEELAAAADVDVVYVATEHTAHLGCARISLTAGKHTLVEKPLALDAAQAAEIARLATERGLFCAEALWTFFLPRFDVVRQVLGSGVLGEVRTVWAEHGEHFTAGHRILRADLAGGPLLDLGTYPVSLAVSVLGDPLEVQAYAQPHPSGVNGQTAALLRNAVGAQGIVHTTLFSDTPTSAAVAGTHATLSLPGPFPQPGEVLLARAGGGAPLSYTEPRCGHDALYFEAAEVARCIQGGRLQTPLRPLSDSVATLRVMDEIRRLCGISFPREGPGQGASRPPTA</sequence>
<dbReference type="InterPro" id="IPR055170">
    <property type="entry name" value="GFO_IDH_MocA-like_dom"/>
</dbReference>
<comment type="similarity">
    <text evidence="1">Belongs to the Gfo/Idh/MocA family.</text>
</comment>
<gene>
    <name evidence="5" type="primary">afr_6</name>
    <name evidence="5" type="ORF">SsS58_08661</name>
</gene>
<evidence type="ECO:0000313" key="5">
    <source>
        <dbReference type="EMBL" id="GAQ68202.1"/>
    </source>
</evidence>
<reference evidence="6" key="1">
    <citation type="submission" date="2015-11" db="EMBL/GenBank/DDBJ databases">
        <authorList>
            <consortium name="Cross-ministerial Strategic Innovation Promotion Program (SIP) consortium"/>
            <person name="Tomihama T."/>
            <person name="Ikenaga M."/>
            <person name="Sakai M."/>
            <person name="Okubo T."/>
            <person name="Ikeda S."/>
        </authorList>
    </citation>
    <scope>NUCLEOTIDE SEQUENCE [LARGE SCALE GENOMIC DNA]</scope>
    <source>
        <strain evidence="6">S58</strain>
    </source>
</reference>
<dbReference type="EC" id="1.1.1.292" evidence="5"/>
<proteinExistence type="inferred from homology"/>
<dbReference type="InterPro" id="IPR036291">
    <property type="entry name" value="NAD(P)-bd_dom_sf"/>
</dbReference>
<dbReference type="SUPFAM" id="SSF55347">
    <property type="entry name" value="Glyceraldehyde-3-phosphate dehydrogenase-like, C-terminal domain"/>
    <property type="match status" value="1"/>
</dbReference>
<comment type="caution">
    <text evidence="5">The sequence shown here is derived from an EMBL/GenBank/DDBJ whole genome shotgun (WGS) entry which is preliminary data.</text>
</comment>
<dbReference type="RefSeq" id="WP_059085092.1">
    <property type="nucleotide sequence ID" value="NZ_BCMM01000089.1"/>
</dbReference>
<evidence type="ECO:0000259" key="4">
    <source>
        <dbReference type="Pfam" id="PF22725"/>
    </source>
</evidence>
<feature type="domain" description="Gfo/Idh/MocA-like oxidoreductase N-terminal" evidence="3">
    <location>
        <begin position="22"/>
        <end position="137"/>
    </location>
</feature>
<dbReference type="InterPro" id="IPR000683">
    <property type="entry name" value="Gfo/Idh/MocA-like_OxRdtase_N"/>
</dbReference>
<dbReference type="InterPro" id="IPR050984">
    <property type="entry name" value="Gfo/Idh/MocA_domain"/>
</dbReference>
<dbReference type="Pfam" id="PF22725">
    <property type="entry name" value="GFO_IDH_MocA_C3"/>
    <property type="match status" value="1"/>
</dbReference>
<evidence type="ECO:0000259" key="3">
    <source>
        <dbReference type="Pfam" id="PF01408"/>
    </source>
</evidence>
<evidence type="ECO:0000256" key="1">
    <source>
        <dbReference type="ARBA" id="ARBA00010928"/>
    </source>
</evidence>
<dbReference type="PANTHER" id="PTHR22604:SF105">
    <property type="entry name" value="TRANS-1,2-DIHYDROBENZENE-1,2-DIOL DEHYDROGENASE"/>
    <property type="match status" value="1"/>
</dbReference>
<accession>A0A100JYV0</accession>
<name>A0A100JYV0_STRSC</name>
<evidence type="ECO:0000256" key="2">
    <source>
        <dbReference type="ARBA" id="ARBA00023002"/>
    </source>
</evidence>
<reference evidence="5 6" key="2">
    <citation type="journal article" date="2016" name="Genome Announc.">
        <title>Draft Genome Sequences of Streptomyces scabiei S58, Streptomyces turgidiscabies T45, and Streptomyces acidiscabies a10, the Pathogens of Potato Common Scab, Isolated in Japan.</title>
        <authorList>
            <person name="Tomihama T."/>
            <person name="Nishi Y."/>
            <person name="Sakai M."/>
            <person name="Ikenaga M."/>
            <person name="Okubo T."/>
            <person name="Ikeda S."/>
        </authorList>
    </citation>
    <scope>NUCLEOTIDE SEQUENCE [LARGE SCALE GENOMIC DNA]</scope>
    <source>
        <strain evidence="5 6">S58</strain>
    </source>
</reference>
<dbReference type="Proteomes" id="UP000067448">
    <property type="component" value="Unassembled WGS sequence"/>
</dbReference>
<reference evidence="6" key="3">
    <citation type="submission" date="2016-02" db="EMBL/GenBank/DDBJ databases">
        <title>Draft genome of pathogenic Streptomyces sp. in Japan.</title>
        <authorList>
            <person name="Tomihama T."/>
            <person name="Ikenaga M."/>
            <person name="Sakai M."/>
            <person name="Okubo T."/>
            <person name="Ikeda S."/>
        </authorList>
    </citation>
    <scope>NUCLEOTIDE SEQUENCE [LARGE SCALE GENOMIC DNA]</scope>
    <source>
        <strain evidence="6">S58</strain>
    </source>
</reference>
<dbReference type="OrthoDB" id="9815825at2"/>